<accession>A0A9P3HEL2</accession>
<evidence type="ECO:0000256" key="1">
    <source>
        <dbReference type="ARBA" id="ARBA00004340"/>
    </source>
</evidence>
<gene>
    <name evidence="6" type="ORF">EMPS_07597</name>
</gene>
<dbReference type="GO" id="GO:0043657">
    <property type="term" value="C:host cell"/>
    <property type="evidence" value="ECO:0007669"/>
    <property type="project" value="UniProtKB-SubCell"/>
</dbReference>
<feature type="region of interest" description="Disordered" evidence="4">
    <location>
        <begin position="1"/>
        <end position="29"/>
    </location>
</feature>
<dbReference type="OrthoDB" id="2435285at2759"/>
<sequence>MWKRKGLNFSTSSNRSKGKQTPGSVSPESMELSAINTAASKMLSLNCIVRGASRSFLVDVESSQTVSRLKNKIMEKEKTLNNFGPSELALFLIKHGATKVELPAATASLEGLVELDELDNLQTHFPGVPDLQRVYIVVELPPQPSTSSSDMSPAAGSKRSFSPSTFQLEDIQRESKHDIPFSRITKAMFDQILAEHGLSTRVVSFSVESVAHSASTQKQIQPFIWGSAKENAQAKDYLEWLETNISLPINTIFYDASKRINLLTARLAKDIQIKGTTDVVIVGKEYADSTNCSGGIQIAMELKKVLRNTDLRSSMQATLQLLSASISSSYKPVVVLTDLSSSWYFFWLELGVIVSCTFGLQDGAALLQTIAHEPISDTALQVSVPTENAPYRKRCTLEEATF</sequence>
<dbReference type="Proteomes" id="UP000827284">
    <property type="component" value="Unassembled WGS sequence"/>
</dbReference>
<keyword evidence="3" id="KW-0964">Secreted</keyword>
<dbReference type="AlphaFoldDB" id="A0A9P3HEL2"/>
<organism evidence="6 7">
    <name type="scientific">Entomortierella parvispora</name>
    <dbReference type="NCBI Taxonomy" id="205924"/>
    <lineage>
        <taxon>Eukaryota</taxon>
        <taxon>Fungi</taxon>
        <taxon>Fungi incertae sedis</taxon>
        <taxon>Mucoromycota</taxon>
        <taxon>Mortierellomycotina</taxon>
        <taxon>Mortierellomycetes</taxon>
        <taxon>Mortierellales</taxon>
        <taxon>Mortierellaceae</taxon>
        <taxon>Entomortierella</taxon>
    </lineage>
</organism>
<comment type="caution">
    <text evidence="6">The sequence shown here is derived from an EMBL/GenBank/DDBJ whole genome shotgun (WGS) entry which is preliminary data.</text>
</comment>
<evidence type="ECO:0000313" key="7">
    <source>
        <dbReference type="Proteomes" id="UP000827284"/>
    </source>
</evidence>
<keyword evidence="7" id="KW-1185">Reference proteome</keyword>
<name>A0A9P3HEL2_9FUNG</name>
<dbReference type="Pfam" id="PF20147">
    <property type="entry name" value="Crinkler"/>
    <property type="match status" value="1"/>
</dbReference>
<reference evidence="6" key="2">
    <citation type="journal article" date="2022" name="Microbiol. Resour. Announc.">
        <title>Whole-Genome Sequence of Entomortierella parvispora E1425, a Mucoromycotan Fungus Associated with Burkholderiaceae-Related Endosymbiotic Bacteria.</title>
        <authorList>
            <person name="Herlambang A."/>
            <person name="Guo Y."/>
            <person name="Takashima Y."/>
            <person name="Narisawa K."/>
            <person name="Ohta H."/>
            <person name="Nishizawa T."/>
        </authorList>
    </citation>
    <scope>NUCLEOTIDE SEQUENCE</scope>
    <source>
        <strain evidence="6">E1425</strain>
    </source>
</reference>
<reference evidence="6" key="1">
    <citation type="submission" date="2021-11" db="EMBL/GenBank/DDBJ databases">
        <authorList>
            <person name="Herlambang A."/>
            <person name="Guo Y."/>
            <person name="Takashima Y."/>
            <person name="Nishizawa T."/>
        </authorList>
    </citation>
    <scope>NUCLEOTIDE SEQUENCE</scope>
    <source>
        <strain evidence="6">E1425</strain>
    </source>
</reference>
<evidence type="ECO:0000256" key="4">
    <source>
        <dbReference type="SAM" id="MobiDB-lite"/>
    </source>
</evidence>
<feature type="compositionally biased region" description="Polar residues" evidence="4">
    <location>
        <begin position="8"/>
        <end position="27"/>
    </location>
</feature>
<evidence type="ECO:0000256" key="3">
    <source>
        <dbReference type="ARBA" id="ARBA00022525"/>
    </source>
</evidence>
<dbReference type="GO" id="GO:0005576">
    <property type="term" value="C:extracellular region"/>
    <property type="evidence" value="ECO:0007669"/>
    <property type="project" value="UniProtKB-SubCell"/>
</dbReference>
<comment type="subcellular location">
    <subcellularLocation>
        <location evidence="1">Host cell</location>
    </subcellularLocation>
    <subcellularLocation>
        <location evidence="2">Secreted</location>
    </subcellularLocation>
</comment>
<proteinExistence type="predicted"/>
<evidence type="ECO:0000313" key="6">
    <source>
        <dbReference type="EMBL" id="GJJ75239.1"/>
    </source>
</evidence>
<dbReference type="InterPro" id="IPR045379">
    <property type="entry name" value="Crinkler_N"/>
</dbReference>
<feature type="domain" description="Crinkler effector protein N-terminal" evidence="5">
    <location>
        <begin position="43"/>
        <end position="139"/>
    </location>
</feature>
<dbReference type="EMBL" id="BQFW01000010">
    <property type="protein sequence ID" value="GJJ75239.1"/>
    <property type="molecule type" value="Genomic_DNA"/>
</dbReference>
<protein>
    <recommendedName>
        <fullName evidence="5">Crinkler effector protein N-terminal domain-containing protein</fullName>
    </recommendedName>
</protein>
<evidence type="ECO:0000259" key="5">
    <source>
        <dbReference type="Pfam" id="PF20147"/>
    </source>
</evidence>
<evidence type="ECO:0000256" key="2">
    <source>
        <dbReference type="ARBA" id="ARBA00004613"/>
    </source>
</evidence>